<evidence type="ECO:0000313" key="8">
    <source>
        <dbReference type="EMBL" id="CAD8401165.1"/>
    </source>
</evidence>
<evidence type="ECO:0000256" key="1">
    <source>
        <dbReference type="ARBA" id="ARBA00022723"/>
    </source>
</evidence>
<reference evidence="7" key="1">
    <citation type="submission" date="2021-01" db="EMBL/GenBank/DDBJ databases">
        <authorList>
            <person name="Corre E."/>
            <person name="Pelletier E."/>
            <person name="Niang G."/>
            <person name="Scheremetjew M."/>
            <person name="Finn R."/>
            <person name="Kale V."/>
            <person name="Holt S."/>
            <person name="Cochrane G."/>
            <person name="Meng A."/>
            <person name="Brown T."/>
            <person name="Cohen L."/>
        </authorList>
    </citation>
    <scope>NUCLEOTIDE SEQUENCE</scope>
    <source>
        <strain evidence="7">UTEX LB 2760</strain>
    </source>
</reference>
<dbReference type="EMBL" id="HBEK01020482">
    <property type="protein sequence ID" value="CAD8401164.1"/>
    <property type="molecule type" value="Transcribed_RNA"/>
</dbReference>
<keyword evidence="3 4" id="KW-0904">Protein phosphatase</keyword>
<dbReference type="GO" id="GO:0046872">
    <property type="term" value="F:metal ion binding"/>
    <property type="evidence" value="ECO:0007669"/>
    <property type="project" value="UniProtKB-KW"/>
</dbReference>
<dbReference type="AlphaFoldDB" id="A0A6T6NLK5"/>
<dbReference type="InterPro" id="IPR000222">
    <property type="entry name" value="PP2C_BS"/>
</dbReference>
<protein>
    <recommendedName>
        <fullName evidence="6">PPM-type phosphatase domain-containing protein</fullName>
    </recommendedName>
</protein>
<dbReference type="InterPro" id="IPR036457">
    <property type="entry name" value="PPM-type-like_dom_sf"/>
</dbReference>
<keyword evidence="2 4" id="KW-0378">Hydrolase</keyword>
<proteinExistence type="inferred from homology"/>
<dbReference type="PROSITE" id="PS01032">
    <property type="entry name" value="PPM_1"/>
    <property type="match status" value="1"/>
</dbReference>
<dbReference type="SUPFAM" id="SSF81606">
    <property type="entry name" value="PP2C-like"/>
    <property type="match status" value="1"/>
</dbReference>
<evidence type="ECO:0000313" key="7">
    <source>
        <dbReference type="EMBL" id="CAD8401164.1"/>
    </source>
</evidence>
<accession>A0A6T6NLK5</accession>
<feature type="domain" description="PPM-type phosphatase" evidence="6">
    <location>
        <begin position="64"/>
        <end position="304"/>
    </location>
</feature>
<dbReference type="InterPro" id="IPR001932">
    <property type="entry name" value="PPM-type_phosphatase-like_dom"/>
</dbReference>
<keyword evidence="1" id="KW-0479">Metal-binding</keyword>
<dbReference type="GO" id="GO:0004722">
    <property type="term" value="F:protein serine/threonine phosphatase activity"/>
    <property type="evidence" value="ECO:0007669"/>
    <property type="project" value="InterPro"/>
</dbReference>
<comment type="similarity">
    <text evidence="4">Belongs to the PP2C family.</text>
</comment>
<dbReference type="Gene3D" id="3.60.40.10">
    <property type="entry name" value="PPM-type phosphatase domain"/>
    <property type="match status" value="1"/>
</dbReference>
<dbReference type="PANTHER" id="PTHR47992">
    <property type="entry name" value="PROTEIN PHOSPHATASE"/>
    <property type="match status" value="1"/>
</dbReference>
<evidence type="ECO:0000256" key="3">
    <source>
        <dbReference type="ARBA" id="ARBA00022912"/>
    </source>
</evidence>
<name>A0A6T6NLK5_9RHOD</name>
<gene>
    <name evidence="7" type="ORF">RMAR0315_LOCUS11167</name>
    <name evidence="8" type="ORF">RMAR0315_LOCUS11168</name>
</gene>
<dbReference type="SMART" id="SM00331">
    <property type="entry name" value="PP2C_SIG"/>
    <property type="match status" value="1"/>
</dbReference>
<dbReference type="EMBL" id="HBEK01020483">
    <property type="protein sequence ID" value="CAD8401165.1"/>
    <property type="molecule type" value="Transcribed_RNA"/>
</dbReference>
<dbReference type="CDD" id="cd00143">
    <property type="entry name" value="PP2Cc"/>
    <property type="match status" value="1"/>
</dbReference>
<dbReference type="PROSITE" id="PS51746">
    <property type="entry name" value="PPM_2"/>
    <property type="match status" value="1"/>
</dbReference>
<feature type="region of interest" description="Disordered" evidence="5">
    <location>
        <begin position="1"/>
        <end position="32"/>
    </location>
</feature>
<evidence type="ECO:0000256" key="2">
    <source>
        <dbReference type="ARBA" id="ARBA00022801"/>
    </source>
</evidence>
<dbReference type="InterPro" id="IPR015655">
    <property type="entry name" value="PP2C"/>
</dbReference>
<evidence type="ECO:0000259" key="6">
    <source>
        <dbReference type="PROSITE" id="PS51746"/>
    </source>
</evidence>
<dbReference type="Pfam" id="PF00481">
    <property type="entry name" value="PP2C"/>
    <property type="match status" value="1"/>
</dbReference>
<organism evidence="7">
    <name type="scientific">Rhodosorus marinus</name>
    <dbReference type="NCBI Taxonomy" id="101924"/>
    <lineage>
        <taxon>Eukaryota</taxon>
        <taxon>Rhodophyta</taxon>
        <taxon>Stylonematophyceae</taxon>
        <taxon>Stylonematales</taxon>
        <taxon>Stylonemataceae</taxon>
        <taxon>Rhodosorus</taxon>
    </lineage>
</organism>
<evidence type="ECO:0000256" key="4">
    <source>
        <dbReference type="RuleBase" id="RU003465"/>
    </source>
</evidence>
<dbReference type="SMART" id="SM00332">
    <property type="entry name" value="PP2Cc"/>
    <property type="match status" value="1"/>
</dbReference>
<feature type="compositionally biased region" description="Gly residues" evidence="5">
    <location>
        <begin position="1"/>
        <end position="11"/>
    </location>
</feature>
<evidence type="ECO:0000256" key="5">
    <source>
        <dbReference type="SAM" id="MobiDB-lite"/>
    </source>
</evidence>
<sequence length="313" mass="34054">MLGVRVGGGPNDGKKVERSQSVLPMEKRRPPGLTLPDRGEFAVLVRSAREGRDCAELSEGADRVWWVVSRQGRSKSFNEDAVGIVDGKGVFAVFDGHGGRKASQFASEHLIRHFEALSHGEVDMQEALKQAFVKTDEEFYNGSGSAREKYVGTTAIAAVIRNGKLVVGHVGDSRAVLASNGKAVELSRDHVTSRADELNRVRANGGYILGDRVNGVLKVTRAIGDHPAKSFIIAEPEVVEMEIADCFQNLIIASDGLWKHFTNEQAVEFASKYGNDVKTAAQMLVEEAVTRGSCDDISVLVLSLENFKKKSEE</sequence>